<dbReference type="Pfam" id="PF05443">
    <property type="entry name" value="ROS_MUCR"/>
    <property type="match status" value="1"/>
</dbReference>
<proteinExistence type="inferred from homology"/>
<accession>A0A6L2R4P1</accession>
<dbReference type="InterPro" id="IPR008807">
    <property type="entry name" value="ROS_MUCR"/>
</dbReference>
<name>A0A6L2R4P1_9BACT</name>
<evidence type="ECO:0000313" key="2">
    <source>
        <dbReference type="EMBL" id="GFH62558.1"/>
    </source>
</evidence>
<evidence type="ECO:0000313" key="3">
    <source>
        <dbReference type="Proteomes" id="UP000505077"/>
    </source>
</evidence>
<comment type="caution">
    <text evidence="2">The sequence shown here is derived from an EMBL/GenBank/DDBJ whole genome shotgun (WGS) entry which is preliminary data.</text>
</comment>
<reference evidence="2 3" key="1">
    <citation type="journal article" date="2020" name="ISME J.">
        <title>Parallel Reductive Genome Evolution in Desulfovibrio Ectosymbionts Independently Acquired by Trichonympha Protists in the Termite Gut.</title>
        <authorList>
            <person name="Takeuchi M."/>
            <person name="Kuwahara H."/>
            <person name="Murakami T."/>
            <person name="Takahashi K."/>
            <person name="Kajitani R."/>
            <person name="Toyoda A."/>
            <person name="Itoh T."/>
            <person name="Ohkuma M."/>
            <person name="Hongoh Y."/>
        </authorList>
    </citation>
    <scope>NUCLEOTIDE SEQUENCE [LARGE SCALE GENOMIC DNA]</scope>
    <source>
        <strain evidence="2">ZnDsv-02</strain>
    </source>
</reference>
<dbReference type="AlphaFoldDB" id="A0A6L2R4P1"/>
<protein>
    <submittedName>
        <fullName evidence="2">Ros/MucR family transcriptional regulator</fullName>
    </submittedName>
</protein>
<dbReference type="GO" id="GO:0006355">
    <property type="term" value="P:regulation of DNA-templated transcription"/>
    <property type="evidence" value="ECO:0007669"/>
    <property type="project" value="InterPro"/>
</dbReference>
<dbReference type="InterPro" id="IPR041920">
    <property type="entry name" value="ROS/MUCR_sf"/>
</dbReference>
<dbReference type="GO" id="GO:0003677">
    <property type="term" value="F:DNA binding"/>
    <property type="evidence" value="ECO:0007669"/>
    <property type="project" value="InterPro"/>
</dbReference>
<dbReference type="Proteomes" id="UP000505077">
    <property type="component" value="Unassembled WGS sequence"/>
</dbReference>
<gene>
    <name evidence="2" type="ORF">ZNDK_0329</name>
</gene>
<sequence length="129" mass="14713">MDDYMVEALAIVKAQASTRPMTEDEITSMVKKLSSGIRAIASCSQQTEDLQTDVDATKSIKEKSVSCLECGKIFKILSSRHLAVHGLSAKEYKEKWGLKQKTPLIAKALLRERRKKMKEMRLWERRKKA</sequence>
<dbReference type="Gene3D" id="1.10.10.1550">
    <property type="entry name" value="ROS/MUCR transcriptional regulator protein"/>
    <property type="match status" value="1"/>
</dbReference>
<dbReference type="GO" id="GO:0008270">
    <property type="term" value="F:zinc ion binding"/>
    <property type="evidence" value="ECO:0007669"/>
    <property type="project" value="InterPro"/>
</dbReference>
<comment type="similarity">
    <text evidence="1">Belongs to the ros/MucR family.</text>
</comment>
<evidence type="ECO:0000256" key="1">
    <source>
        <dbReference type="ARBA" id="ARBA00007031"/>
    </source>
</evidence>
<organism evidence="2 3">
    <name type="scientific">Candidatus Desulfovibrio kirbyi</name>
    <dbReference type="NCBI Taxonomy" id="2696086"/>
    <lineage>
        <taxon>Bacteria</taxon>
        <taxon>Pseudomonadati</taxon>
        <taxon>Thermodesulfobacteriota</taxon>
        <taxon>Desulfovibrionia</taxon>
        <taxon>Desulfovibrionales</taxon>
        <taxon>Desulfovibrionaceae</taxon>
        <taxon>Desulfovibrio</taxon>
    </lineage>
</organism>
<dbReference type="EMBL" id="BLLL01000003">
    <property type="protein sequence ID" value="GFH62558.1"/>
    <property type="molecule type" value="Genomic_DNA"/>
</dbReference>